<protein>
    <submittedName>
        <fullName evidence="1">Variable surface protein</fullName>
    </submittedName>
</protein>
<proteinExistence type="predicted"/>
<dbReference type="AlphaFoldDB" id="A0A1Y1JNN2"/>
<dbReference type="Proteomes" id="UP000195521">
    <property type="component" value="Unassembled WGS sequence"/>
</dbReference>
<accession>A0A1Y1JNN2</accession>
<evidence type="ECO:0000313" key="2">
    <source>
        <dbReference type="Proteomes" id="UP000195521"/>
    </source>
</evidence>
<evidence type="ECO:0000313" key="1">
    <source>
        <dbReference type="EMBL" id="GAW84071.1"/>
    </source>
</evidence>
<dbReference type="GeneID" id="39744879"/>
<gene>
    <name evidence="1" type="ORF">PGO_000920</name>
</gene>
<sequence length="234" mass="28178">MIIKHSTRERYMFMRYMSTRNFNNNLCNYFYYWLGYKITHFVTSNEEFNSIFSQCYELLFLNDKTVNLNRIKYIQRAVSAHNDINRECTTTNKNDYCYIYQKIKTGFPNITKKLSILKCKEDIAPQIESPLDRDHKSEDLLGSENMLLPSGETRYASYKYIYITLLPVLAVSFMLPFSSKFSPIVKWINKLFRNNDNLWCKVKESWRERFGESFFESSARYYDSYIFKIPYFTE</sequence>
<comment type="caution">
    <text evidence="1">The sequence shown here is derived from an EMBL/GenBank/DDBJ whole genome shotgun (WGS) entry which is preliminary data.</text>
</comment>
<dbReference type="RefSeq" id="XP_028546660.1">
    <property type="nucleotide sequence ID" value="XM_028690859.1"/>
</dbReference>
<keyword evidence="2" id="KW-1185">Reference proteome</keyword>
<reference evidence="2" key="1">
    <citation type="submission" date="2017-04" db="EMBL/GenBank/DDBJ databases">
        <title>Plasmodium gonderi genome.</title>
        <authorList>
            <person name="Arisue N."/>
            <person name="Honma H."/>
            <person name="Kawai S."/>
            <person name="Tougan T."/>
            <person name="Tanabe K."/>
            <person name="Horii T."/>
        </authorList>
    </citation>
    <scope>NUCLEOTIDE SEQUENCE [LARGE SCALE GENOMIC DNA]</scope>
    <source>
        <strain evidence="2">ATCC 30045</strain>
    </source>
</reference>
<name>A0A1Y1JNN2_PLAGO</name>
<organism evidence="1 2">
    <name type="scientific">Plasmodium gonderi</name>
    <dbReference type="NCBI Taxonomy" id="77519"/>
    <lineage>
        <taxon>Eukaryota</taxon>
        <taxon>Sar</taxon>
        <taxon>Alveolata</taxon>
        <taxon>Apicomplexa</taxon>
        <taxon>Aconoidasida</taxon>
        <taxon>Haemosporida</taxon>
        <taxon>Plasmodiidae</taxon>
        <taxon>Plasmodium</taxon>
        <taxon>Plasmodium (Plasmodium)</taxon>
    </lineage>
</organism>
<dbReference type="EMBL" id="BDQF01000097">
    <property type="protein sequence ID" value="GAW84071.1"/>
    <property type="molecule type" value="Genomic_DNA"/>
</dbReference>